<protein>
    <submittedName>
        <fullName evidence="8">Ubiquitin-protein ligase E3 Meu34</fullName>
    </submittedName>
</protein>
<dbReference type="PANTHER" id="PTHR14155">
    <property type="entry name" value="RING FINGER DOMAIN-CONTAINING"/>
    <property type="match status" value="1"/>
</dbReference>
<dbReference type="InterPro" id="IPR053238">
    <property type="entry name" value="RING-H2_zinc_finger"/>
</dbReference>
<evidence type="ECO:0000256" key="6">
    <source>
        <dbReference type="SAM" id="Phobius"/>
    </source>
</evidence>
<dbReference type="SMART" id="SM00184">
    <property type="entry name" value="RING"/>
    <property type="match status" value="1"/>
</dbReference>
<keyword evidence="6" id="KW-0472">Membrane</keyword>
<feature type="region of interest" description="Disordered" evidence="5">
    <location>
        <begin position="26"/>
        <end position="73"/>
    </location>
</feature>
<dbReference type="EMBL" id="CP115611">
    <property type="protein sequence ID" value="WBW71980.1"/>
    <property type="molecule type" value="Genomic_DNA"/>
</dbReference>
<evidence type="ECO:0000256" key="1">
    <source>
        <dbReference type="ARBA" id="ARBA00022723"/>
    </source>
</evidence>
<dbReference type="Pfam" id="PF13639">
    <property type="entry name" value="zf-RING_2"/>
    <property type="match status" value="1"/>
</dbReference>
<dbReference type="PROSITE" id="PS50089">
    <property type="entry name" value="ZF_RING_2"/>
    <property type="match status" value="1"/>
</dbReference>
<reference evidence="8 9" key="1">
    <citation type="journal article" date="2023" name="G3 (Bethesda)">
        <title>A high-quality reference genome for the fission yeast Schizosaccharomyces osmophilus.</title>
        <authorList>
            <person name="Jia G.S."/>
            <person name="Zhang W.C."/>
            <person name="Liang Y."/>
            <person name="Liu X.H."/>
            <person name="Rhind N."/>
            <person name="Pidoux A."/>
            <person name="Brysch-Herzberg M."/>
            <person name="Du L.L."/>
        </authorList>
    </citation>
    <scope>NUCLEOTIDE SEQUENCE [LARGE SCALE GENOMIC DNA]</scope>
    <source>
        <strain evidence="8 9">CBS 15793</strain>
    </source>
</reference>
<dbReference type="SUPFAM" id="SSF57850">
    <property type="entry name" value="RING/U-box"/>
    <property type="match status" value="1"/>
</dbReference>
<evidence type="ECO:0000313" key="9">
    <source>
        <dbReference type="Proteomes" id="UP001212411"/>
    </source>
</evidence>
<dbReference type="KEGG" id="som:SOMG_02237"/>
<feature type="domain" description="RING-type" evidence="7">
    <location>
        <begin position="522"/>
        <end position="565"/>
    </location>
</feature>
<dbReference type="RefSeq" id="XP_056036223.1">
    <property type="nucleotide sequence ID" value="XM_056181029.1"/>
</dbReference>
<dbReference type="GeneID" id="80875718"/>
<evidence type="ECO:0000256" key="4">
    <source>
        <dbReference type="PROSITE-ProRule" id="PRU00175"/>
    </source>
</evidence>
<feature type="transmembrane region" description="Helical" evidence="6">
    <location>
        <begin position="404"/>
        <end position="435"/>
    </location>
</feature>
<keyword evidence="1" id="KW-0479">Metal-binding</keyword>
<sequence>MKLPSLPFSHSLGFVLDNDNADYEIEFASDHPPHDPPKDASSFSLSKKSSSLHFSRRQDAPEDDSSLSSLSSLSDAFGTNLKGSAGGGYAASGRASSSSFGGESSPKGGSSYGSFTKPRPEAGDTPKGSSPKNSGGYGHSPSSSYNGYNAGKPKYRSGKPGHGALNTYQNSGLTYFGSAYVLDHAIKNKQFYPLNVNTQLINNTNASLLSEKSIVDVPSNMSFAFNSSSALVLNDFYKKSDLEHEIAGYFYRLAPADYCYDNASLQALPSRTIHRNDVSDLQPYGLIALAPFDKCAPNYVQQALSDDASAILFYNASTHAESEHNFESFDHKVSGSYLSKIPMLLISHPYGLRFEDALKFYSSPKIQSLNDNGMLAHKYGDIDAKARIGTLVYKGQGTYKSLSWFYILIAIIASIFLIVSSYIILHFTGALAGLYRSLRRAGAPIPQRFTESRNKSKPSPVKKELLETFPVRLYTVSGPTLPPVTHQTTNSSALSLPGSEELKDDAVVNDVRPVNHYNQSECSICLSNYSNDHKVYRELPCLHIYHPDCIDPYLLNISDKCPVCKQSVLPPSIEKMI</sequence>
<dbReference type="PANTHER" id="PTHR14155:SF610">
    <property type="entry name" value="OS01G0755700 PROTEIN"/>
    <property type="match status" value="1"/>
</dbReference>
<dbReference type="InterPro" id="IPR001841">
    <property type="entry name" value="Znf_RING"/>
</dbReference>
<evidence type="ECO:0000259" key="7">
    <source>
        <dbReference type="PROSITE" id="PS50089"/>
    </source>
</evidence>
<evidence type="ECO:0000256" key="5">
    <source>
        <dbReference type="SAM" id="MobiDB-lite"/>
    </source>
</evidence>
<name>A0AAE9W9Y0_9SCHI</name>
<gene>
    <name evidence="8" type="ORF">SOMG_02237</name>
</gene>
<accession>A0AAE9W9Y0</accession>
<keyword evidence="2 4" id="KW-0863">Zinc-finger</keyword>
<keyword evidence="3" id="KW-0862">Zinc</keyword>
<dbReference type="CDD" id="cd16454">
    <property type="entry name" value="RING-H2_PA-TM-RING"/>
    <property type="match status" value="1"/>
</dbReference>
<evidence type="ECO:0000313" key="8">
    <source>
        <dbReference type="EMBL" id="WBW71980.1"/>
    </source>
</evidence>
<feature type="region of interest" description="Disordered" evidence="5">
    <location>
        <begin position="87"/>
        <end position="163"/>
    </location>
</feature>
<feature type="compositionally biased region" description="Basic and acidic residues" evidence="5">
    <location>
        <begin position="28"/>
        <end position="38"/>
    </location>
</feature>
<feature type="compositionally biased region" description="Low complexity" evidence="5">
    <location>
        <begin position="139"/>
        <end position="149"/>
    </location>
</feature>
<dbReference type="Proteomes" id="UP001212411">
    <property type="component" value="Chromosome 1"/>
</dbReference>
<feature type="compositionally biased region" description="Low complexity" evidence="5">
    <location>
        <begin position="91"/>
        <end position="114"/>
    </location>
</feature>
<keyword evidence="9" id="KW-1185">Reference proteome</keyword>
<keyword evidence="6" id="KW-0812">Transmembrane</keyword>
<keyword evidence="6" id="KW-1133">Transmembrane helix</keyword>
<keyword evidence="8" id="KW-0436">Ligase</keyword>
<organism evidence="8 9">
    <name type="scientific">Schizosaccharomyces osmophilus</name>
    <dbReference type="NCBI Taxonomy" id="2545709"/>
    <lineage>
        <taxon>Eukaryota</taxon>
        <taxon>Fungi</taxon>
        <taxon>Dikarya</taxon>
        <taxon>Ascomycota</taxon>
        <taxon>Taphrinomycotina</taxon>
        <taxon>Schizosaccharomycetes</taxon>
        <taxon>Schizosaccharomycetales</taxon>
        <taxon>Schizosaccharomycetaceae</taxon>
        <taxon>Schizosaccharomyces</taxon>
    </lineage>
</organism>
<proteinExistence type="predicted"/>
<evidence type="ECO:0000256" key="3">
    <source>
        <dbReference type="ARBA" id="ARBA00022833"/>
    </source>
</evidence>
<dbReference type="AlphaFoldDB" id="A0AAE9W9Y0"/>
<evidence type="ECO:0000256" key="2">
    <source>
        <dbReference type="ARBA" id="ARBA00022771"/>
    </source>
</evidence>
<dbReference type="GO" id="GO:0016874">
    <property type="term" value="F:ligase activity"/>
    <property type="evidence" value="ECO:0007669"/>
    <property type="project" value="UniProtKB-KW"/>
</dbReference>
<feature type="compositionally biased region" description="Low complexity" evidence="5">
    <location>
        <begin position="41"/>
        <end position="53"/>
    </location>
</feature>
<dbReference type="GO" id="GO:0008270">
    <property type="term" value="F:zinc ion binding"/>
    <property type="evidence" value="ECO:0007669"/>
    <property type="project" value="UniProtKB-KW"/>
</dbReference>
<dbReference type="Gene3D" id="3.30.40.10">
    <property type="entry name" value="Zinc/RING finger domain, C3HC4 (zinc finger)"/>
    <property type="match status" value="1"/>
</dbReference>
<dbReference type="InterPro" id="IPR013083">
    <property type="entry name" value="Znf_RING/FYVE/PHD"/>
</dbReference>